<evidence type="ECO:0000313" key="14">
    <source>
        <dbReference type="Proteomes" id="UP000755577"/>
    </source>
</evidence>
<feature type="transmembrane region" description="Helical" evidence="9">
    <location>
        <begin position="54"/>
        <end position="76"/>
    </location>
</feature>
<accession>A0A6P2G598</accession>
<sequence length="220" mass="23338">MNELLELWKSWLPDLLGGYGISLQVTGLSLLIGIPLGAVLAVMVPSPNKIVRAVAIGFVEIGRGAPALILLQFMYFGLPKTGMALTSFFASVVALAWCTGAYTSEIIRAGFEAVPYGQKEAAAVIGLSSFDALRFVVAPQGLRVALPALLGFSVMMLQATSLCYTIALPELFGRASNIGSDTFQYMPVLVLAALLFAAICIPATICVSILERRLGRHASN</sequence>
<dbReference type="NCBIfam" id="TIGR01726">
    <property type="entry name" value="HEQRo_perm_3TM"/>
    <property type="match status" value="1"/>
</dbReference>
<keyword evidence="3 9" id="KW-0813">Transport</keyword>
<evidence type="ECO:0000256" key="8">
    <source>
        <dbReference type="ARBA" id="ARBA00023136"/>
    </source>
</evidence>
<feature type="transmembrane region" description="Helical" evidence="9">
    <location>
        <begin position="144"/>
        <end position="168"/>
    </location>
</feature>
<dbReference type="GeneID" id="56499476"/>
<evidence type="ECO:0000313" key="11">
    <source>
        <dbReference type="EMBL" id="MBM2766375.1"/>
    </source>
</evidence>
<evidence type="ECO:0000256" key="6">
    <source>
        <dbReference type="ARBA" id="ARBA00022970"/>
    </source>
</evidence>
<evidence type="ECO:0000256" key="3">
    <source>
        <dbReference type="ARBA" id="ARBA00022448"/>
    </source>
</evidence>
<evidence type="ECO:0000259" key="10">
    <source>
        <dbReference type="PROSITE" id="PS50928"/>
    </source>
</evidence>
<dbReference type="CDD" id="cd06261">
    <property type="entry name" value="TM_PBP2"/>
    <property type="match status" value="1"/>
</dbReference>
<dbReference type="PANTHER" id="PTHR30614">
    <property type="entry name" value="MEMBRANE COMPONENT OF AMINO ACID ABC TRANSPORTER"/>
    <property type="match status" value="1"/>
</dbReference>
<comment type="subcellular location">
    <subcellularLocation>
        <location evidence="1">Cell inner membrane</location>
        <topology evidence="1">Multi-pass membrane protein</topology>
    </subcellularLocation>
    <subcellularLocation>
        <location evidence="9">Cell membrane</location>
        <topology evidence="9">Multi-pass membrane protein</topology>
    </subcellularLocation>
</comment>
<keyword evidence="4" id="KW-1003">Cell membrane</keyword>
<dbReference type="Gene3D" id="1.10.3720.10">
    <property type="entry name" value="MetI-like"/>
    <property type="match status" value="1"/>
</dbReference>
<evidence type="ECO:0000313" key="12">
    <source>
        <dbReference type="EMBL" id="VVU48747.1"/>
    </source>
</evidence>
<dbReference type="PROSITE" id="PS50928">
    <property type="entry name" value="ABC_TM1"/>
    <property type="match status" value="1"/>
</dbReference>
<keyword evidence="7 9" id="KW-1133">Transmembrane helix</keyword>
<dbReference type="AlphaFoldDB" id="A0A6P2G598"/>
<dbReference type="InterPro" id="IPR000515">
    <property type="entry name" value="MetI-like"/>
</dbReference>
<proteinExistence type="inferred from homology"/>
<dbReference type="EMBL" id="CABVLY010000004">
    <property type="protein sequence ID" value="VVU48747.1"/>
    <property type="molecule type" value="Genomic_DNA"/>
</dbReference>
<evidence type="ECO:0000256" key="5">
    <source>
        <dbReference type="ARBA" id="ARBA00022692"/>
    </source>
</evidence>
<dbReference type="EMBL" id="JAFCIQ010000004">
    <property type="protein sequence ID" value="MBM2766375.1"/>
    <property type="molecule type" value="Genomic_DNA"/>
</dbReference>
<keyword evidence="14" id="KW-1185">Reference proteome</keyword>
<dbReference type="Pfam" id="PF00528">
    <property type="entry name" value="BPD_transp_1"/>
    <property type="match status" value="1"/>
</dbReference>
<dbReference type="RefSeq" id="WP_096504786.1">
    <property type="nucleotide sequence ID" value="NZ_CABVLY010000004.1"/>
</dbReference>
<keyword evidence="8 9" id="KW-0472">Membrane</keyword>
<dbReference type="GO" id="GO:0006865">
    <property type="term" value="P:amino acid transport"/>
    <property type="evidence" value="ECO:0007669"/>
    <property type="project" value="UniProtKB-KW"/>
</dbReference>
<evidence type="ECO:0000313" key="13">
    <source>
        <dbReference type="Proteomes" id="UP000494201"/>
    </source>
</evidence>
<comment type="similarity">
    <text evidence="2">Belongs to the binding-protein-dependent transport system permease family. HisMQ subfamily.</text>
</comment>
<keyword evidence="6" id="KW-0029">Amino-acid transport</keyword>
<dbReference type="InterPro" id="IPR043429">
    <property type="entry name" value="ArtM/GltK/GlnP/TcyL/YhdX-like"/>
</dbReference>
<dbReference type="GO" id="GO:0043190">
    <property type="term" value="C:ATP-binding cassette (ABC) transporter complex"/>
    <property type="evidence" value="ECO:0007669"/>
    <property type="project" value="InterPro"/>
</dbReference>
<evidence type="ECO:0000256" key="2">
    <source>
        <dbReference type="ARBA" id="ARBA00010072"/>
    </source>
</evidence>
<evidence type="ECO:0000256" key="4">
    <source>
        <dbReference type="ARBA" id="ARBA00022475"/>
    </source>
</evidence>
<name>A0A6P2G598_9BURK</name>
<dbReference type="Proteomes" id="UP000755577">
    <property type="component" value="Unassembled WGS sequence"/>
</dbReference>
<keyword evidence="5 9" id="KW-0812">Transmembrane</keyword>
<dbReference type="GO" id="GO:0022857">
    <property type="term" value="F:transmembrane transporter activity"/>
    <property type="evidence" value="ECO:0007669"/>
    <property type="project" value="InterPro"/>
</dbReference>
<feature type="transmembrane region" description="Helical" evidence="9">
    <location>
        <begin position="188"/>
        <end position="210"/>
    </location>
</feature>
<feature type="transmembrane region" description="Helical" evidence="9">
    <location>
        <begin position="82"/>
        <end position="102"/>
    </location>
</feature>
<dbReference type="SUPFAM" id="SSF161098">
    <property type="entry name" value="MetI-like"/>
    <property type="match status" value="1"/>
</dbReference>
<reference evidence="11 14" key="2">
    <citation type="submission" date="2021-02" db="EMBL/GenBank/DDBJ databases">
        <title>Draft genome of the type strains Burkholderia anthina DSM16086.</title>
        <authorList>
            <person name="Hertel R."/>
            <person name="Meissner J."/>
            <person name="Poehlein A."/>
            <person name="Daniel R."/>
            <person name="Commichau F.M."/>
        </authorList>
    </citation>
    <scope>NUCLEOTIDE SEQUENCE [LARGE SCALE GENOMIC DNA]</scope>
    <source>
        <strain evidence="11 14">DSM 16086</strain>
    </source>
</reference>
<protein>
    <submittedName>
        <fullName evidence="12">ABC polar amino acid family transporter inner membrane subunit</fullName>
    </submittedName>
    <submittedName>
        <fullName evidence="11">Amino acid ABC transporter permease</fullName>
    </submittedName>
</protein>
<dbReference type="PANTHER" id="PTHR30614:SF0">
    <property type="entry name" value="L-CYSTINE TRANSPORT SYSTEM PERMEASE PROTEIN TCYL"/>
    <property type="match status" value="1"/>
</dbReference>
<gene>
    <name evidence="12" type="ORF">BAN20980_01446</name>
    <name evidence="11" type="ORF">JQK92_08040</name>
</gene>
<evidence type="ECO:0000256" key="9">
    <source>
        <dbReference type="RuleBase" id="RU363032"/>
    </source>
</evidence>
<reference evidence="12 13" key="1">
    <citation type="submission" date="2019-09" db="EMBL/GenBank/DDBJ databases">
        <authorList>
            <person name="Depoorter E."/>
        </authorList>
    </citation>
    <scope>NUCLEOTIDE SEQUENCE [LARGE SCALE GENOMIC DNA]</scope>
    <source>
        <strain evidence="12">LMG 20980</strain>
    </source>
</reference>
<evidence type="ECO:0000256" key="7">
    <source>
        <dbReference type="ARBA" id="ARBA00022989"/>
    </source>
</evidence>
<feature type="domain" description="ABC transmembrane type-1" evidence="10">
    <location>
        <begin position="19"/>
        <end position="207"/>
    </location>
</feature>
<dbReference type="InterPro" id="IPR010065">
    <property type="entry name" value="AA_ABC_transptr_permease_3TM"/>
</dbReference>
<organism evidence="12 13">
    <name type="scientific">Burkholderia anthina</name>
    <dbReference type="NCBI Taxonomy" id="179879"/>
    <lineage>
        <taxon>Bacteria</taxon>
        <taxon>Pseudomonadati</taxon>
        <taxon>Pseudomonadota</taxon>
        <taxon>Betaproteobacteria</taxon>
        <taxon>Burkholderiales</taxon>
        <taxon>Burkholderiaceae</taxon>
        <taxon>Burkholderia</taxon>
        <taxon>Burkholderia cepacia complex</taxon>
    </lineage>
</organism>
<evidence type="ECO:0000256" key="1">
    <source>
        <dbReference type="ARBA" id="ARBA00004429"/>
    </source>
</evidence>
<feature type="transmembrane region" description="Helical" evidence="9">
    <location>
        <begin position="20"/>
        <end position="42"/>
    </location>
</feature>
<dbReference type="Proteomes" id="UP000494201">
    <property type="component" value="Unassembled WGS sequence"/>
</dbReference>
<dbReference type="InterPro" id="IPR035906">
    <property type="entry name" value="MetI-like_sf"/>
</dbReference>